<gene>
    <name evidence="1" type="ORF">D8I35_03625</name>
</gene>
<dbReference type="EMBL" id="RDQO01000001">
    <property type="protein sequence ID" value="RMX08213.1"/>
    <property type="molecule type" value="Genomic_DNA"/>
</dbReference>
<evidence type="ECO:0000313" key="1">
    <source>
        <dbReference type="EMBL" id="RMX08213.1"/>
    </source>
</evidence>
<reference evidence="1 2" key="1">
    <citation type="submission" date="2018-10" db="EMBL/GenBank/DDBJ databases">
        <title>Draft genome of Cortibacter populi DSM10536.</title>
        <authorList>
            <person name="Bernier A.-M."/>
            <person name="Bernard K."/>
        </authorList>
    </citation>
    <scope>NUCLEOTIDE SEQUENCE [LARGE SCALE GENOMIC DNA]</scope>
    <source>
        <strain evidence="1 2">DSM 105136</strain>
    </source>
</reference>
<evidence type="ECO:0000313" key="2">
    <source>
        <dbReference type="Proteomes" id="UP000278006"/>
    </source>
</evidence>
<name>A0A3M6QZ77_9BURK</name>
<dbReference type="AlphaFoldDB" id="A0A3M6QZ77"/>
<sequence length="109" mass="12598">MPIETRIERDLKRRTLTALSVYVLDEKNRELHIRTAKHGPELVTTARVVTVDGAFVTFEVYGDFSKNLVRTLDRCTEKNVRAQHERVLARLDDLVRKVQAFYAAKNARS</sequence>
<keyword evidence="2" id="KW-1185">Reference proteome</keyword>
<dbReference type="Proteomes" id="UP000278006">
    <property type="component" value="Unassembled WGS sequence"/>
</dbReference>
<protein>
    <submittedName>
        <fullName evidence="1">Uncharacterized protein</fullName>
    </submittedName>
</protein>
<accession>A0A3M6QZ77</accession>
<organism evidence="1 2">
    <name type="scientific">Corticibacter populi</name>
    <dbReference type="NCBI Taxonomy" id="1550736"/>
    <lineage>
        <taxon>Bacteria</taxon>
        <taxon>Pseudomonadati</taxon>
        <taxon>Pseudomonadota</taxon>
        <taxon>Betaproteobacteria</taxon>
        <taxon>Burkholderiales</taxon>
        <taxon>Comamonadaceae</taxon>
        <taxon>Corticibacter</taxon>
    </lineage>
</organism>
<proteinExistence type="predicted"/>
<dbReference type="RefSeq" id="WP_122226336.1">
    <property type="nucleotide sequence ID" value="NZ_RDQO01000001.1"/>
</dbReference>
<comment type="caution">
    <text evidence="1">The sequence shown here is derived from an EMBL/GenBank/DDBJ whole genome shotgun (WGS) entry which is preliminary data.</text>
</comment>